<organism evidence="7 8">
    <name type="scientific">Pelagivirga sediminicola</name>
    <dbReference type="NCBI Taxonomy" id="2170575"/>
    <lineage>
        <taxon>Bacteria</taxon>
        <taxon>Pseudomonadati</taxon>
        <taxon>Pseudomonadota</taxon>
        <taxon>Alphaproteobacteria</taxon>
        <taxon>Rhodobacterales</taxon>
        <taxon>Paracoccaceae</taxon>
        <taxon>Pelagivirga</taxon>
    </lineage>
</organism>
<keyword evidence="8" id="KW-1185">Reference proteome</keyword>
<accession>A0A2T7GAQ4</accession>
<dbReference type="Proteomes" id="UP000244446">
    <property type="component" value="Unassembled WGS sequence"/>
</dbReference>
<keyword evidence="3 6" id="KW-0812">Transmembrane</keyword>
<dbReference type="EMBL" id="QCYH01000001">
    <property type="protein sequence ID" value="PVA11468.1"/>
    <property type="molecule type" value="Genomic_DNA"/>
</dbReference>
<evidence type="ECO:0000256" key="2">
    <source>
        <dbReference type="ARBA" id="ARBA00022475"/>
    </source>
</evidence>
<feature type="transmembrane region" description="Helical" evidence="6">
    <location>
        <begin position="96"/>
        <end position="117"/>
    </location>
</feature>
<dbReference type="AlphaFoldDB" id="A0A2T7GAQ4"/>
<feature type="transmembrane region" description="Helical" evidence="6">
    <location>
        <begin position="334"/>
        <end position="354"/>
    </location>
</feature>
<dbReference type="PANTHER" id="PTHR33529:SF6">
    <property type="entry name" value="YJGP_YJGQ FAMILY PERMEASE"/>
    <property type="match status" value="1"/>
</dbReference>
<dbReference type="InterPro" id="IPR030922">
    <property type="entry name" value="LptF"/>
</dbReference>
<protein>
    <submittedName>
        <fullName evidence="7">LPS export ABC transporter permease LptF</fullName>
    </submittedName>
</protein>
<reference evidence="7 8" key="1">
    <citation type="submission" date="2018-04" db="EMBL/GenBank/DDBJ databases">
        <title>Pelagivirga bohaiensis gen. nov., sp. nov., a bacterium isolated from the Bohai Sea.</title>
        <authorList>
            <person name="Ji X."/>
        </authorList>
    </citation>
    <scope>NUCLEOTIDE SEQUENCE [LARGE SCALE GENOMIC DNA]</scope>
    <source>
        <strain evidence="7 8">BH-SD19</strain>
    </source>
</reference>
<dbReference type="OrthoDB" id="8477889at2"/>
<dbReference type="GO" id="GO:0055085">
    <property type="term" value="P:transmembrane transport"/>
    <property type="evidence" value="ECO:0007669"/>
    <property type="project" value="InterPro"/>
</dbReference>
<comment type="caution">
    <text evidence="7">The sequence shown here is derived from an EMBL/GenBank/DDBJ whole genome shotgun (WGS) entry which is preliminary data.</text>
</comment>
<evidence type="ECO:0000256" key="3">
    <source>
        <dbReference type="ARBA" id="ARBA00022692"/>
    </source>
</evidence>
<keyword evidence="4 6" id="KW-1133">Transmembrane helix</keyword>
<dbReference type="NCBIfam" id="TIGR04407">
    <property type="entry name" value="LptF_YjgP"/>
    <property type="match status" value="1"/>
</dbReference>
<feature type="transmembrane region" description="Helical" evidence="6">
    <location>
        <begin position="301"/>
        <end position="322"/>
    </location>
</feature>
<dbReference type="InterPro" id="IPR005495">
    <property type="entry name" value="LptG/LptF_permease"/>
</dbReference>
<dbReference type="GO" id="GO:0015920">
    <property type="term" value="P:lipopolysaccharide transport"/>
    <property type="evidence" value="ECO:0007669"/>
    <property type="project" value="TreeGrafter"/>
</dbReference>
<evidence type="ECO:0000313" key="8">
    <source>
        <dbReference type="Proteomes" id="UP000244446"/>
    </source>
</evidence>
<proteinExistence type="predicted"/>
<gene>
    <name evidence="7" type="primary">lptF</name>
    <name evidence="7" type="ORF">DC366_00340</name>
</gene>
<sequence length="372" mass="40648">MLSQFMVLFGFFALVLVSIFWINKAVRMFDRLISDGQSSWIVIEFTALTLPGVIGLVLPIAAFAGSVYVTNRLSTESELTVMQATGFSPWRLARPVLYYGVIVALMMSLLLHVLIPLSLKQLEQRRSEVSGNITAKLLTEGEFLHPASGVTFYIRQITPQGELRNVFLSDRRRGDGPTTYTSSKAYLVQEGGSTKLVMLNGLAQNVAADGQRLFTTHFDDFSYDISRLVAQNALNLDRIAFASTPDLLRDPAAVAERTGVTLGAALTTLHSRFAQAILCIVAALVGFATLLLGGYSRFGVWRQIITAFVLLIGVKLIESAVAGPVLDAPMMWPLLYLPSAVGLLLSAGLLYAAAHPGLLRRLRRRDRAEALS</sequence>
<dbReference type="Pfam" id="PF03739">
    <property type="entry name" value="LptF_LptG"/>
    <property type="match status" value="1"/>
</dbReference>
<evidence type="ECO:0000256" key="4">
    <source>
        <dbReference type="ARBA" id="ARBA00022989"/>
    </source>
</evidence>
<dbReference type="GO" id="GO:0043190">
    <property type="term" value="C:ATP-binding cassette (ABC) transporter complex"/>
    <property type="evidence" value="ECO:0007669"/>
    <property type="project" value="InterPro"/>
</dbReference>
<evidence type="ECO:0000313" key="7">
    <source>
        <dbReference type="EMBL" id="PVA11468.1"/>
    </source>
</evidence>
<keyword evidence="2" id="KW-1003">Cell membrane</keyword>
<comment type="subcellular location">
    <subcellularLocation>
        <location evidence="1">Cell membrane</location>
        <topology evidence="1">Multi-pass membrane protein</topology>
    </subcellularLocation>
</comment>
<feature type="transmembrane region" description="Helical" evidence="6">
    <location>
        <begin position="6"/>
        <end position="26"/>
    </location>
</feature>
<evidence type="ECO:0000256" key="6">
    <source>
        <dbReference type="SAM" id="Phobius"/>
    </source>
</evidence>
<evidence type="ECO:0000256" key="1">
    <source>
        <dbReference type="ARBA" id="ARBA00004651"/>
    </source>
</evidence>
<feature type="transmembrane region" description="Helical" evidence="6">
    <location>
        <begin position="47"/>
        <end position="69"/>
    </location>
</feature>
<feature type="transmembrane region" description="Helical" evidence="6">
    <location>
        <begin position="276"/>
        <end position="295"/>
    </location>
</feature>
<keyword evidence="5 6" id="KW-0472">Membrane</keyword>
<dbReference type="PANTHER" id="PTHR33529">
    <property type="entry name" value="SLR0882 PROTEIN-RELATED"/>
    <property type="match status" value="1"/>
</dbReference>
<name>A0A2T7GAQ4_9RHOB</name>
<evidence type="ECO:0000256" key="5">
    <source>
        <dbReference type="ARBA" id="ARBA00023136"/>
    </source>
</evidence>